<dbReference type="EMBL" id="CP011564">
    <property type="protein sequence ID" value="ALG82689.1"/>
    <property type="molecule type" value="Genomic_DNA"/>
</dbReference>
<dbReference type="STRING" id="1604004.HLASA_1810"/>
<proteinExistence type="predicted"/>
<dbReference type="KEGG" id="hsf:HLASA_1810"/>
<evidence type="ECO:0000313" key="4">
    <source>
        <dbReference type="Proteomes" id="UP000060390"/>
    </source>
</evidence>
<accession>A0A0F7PDM4</accession>
<name>A0A0F7PDM4_9EURY</name>
<sequence length="70" mass="8128">MKREPVESSIIESVGYDAEEEILEIEFKEGGIYRYHEVPESVYAGLMAVDSHGSYHAEHIKHSYPFERVR</sequence>
<protein>
    <recommendedName>
        <fullName evidence="1">KTSC domain-containing protein</fullName>
    </recommendedName>
</protein>
<dbReference type="RefSeq" id="WP_050048967.1">
    <property type="nucleotide sequence ID" value="NZ_CP008874.1"/>
</dbReference>
<dbReference type="GeneID" id="26011144"/>
<dbReference type="Proteomes" id="UP000060390">
    <property type="component" value="Chromosome"/>
</dbReference>
<organism evidence="2 5">
    <name type="scientific">Halanaeroarchaeum sulfurireducens</name>
    <dbReference type="NCBI Taxonomy" id="1604004"/>
    <lineage>
        <taxon>Archaea</taxon>
        <taxon>Methanobacteriati</taxon>
        <taxon>Methanobacteriota</taxon>
        <taxon>Stenosarchaea group</taxon>
        <taxon>Halobacteria</taxon>
        <taxon>Halobacteriales</taxon>
        <taxon>Halobacteriaceae</taxon>
        <taxon>Halanaeroarchaeum</taxon>
    </lineage>
</organism>
<dbReference type="Proteomes" id="UP000069906">
    <property type="component" value="Chromosome"/>
</dbReference>
<evidence type="ECO:0000313" key="2">
    <source>
        <dbReference type="EMBL" id="AKH98295.1"/>
    </source>
</evidence>
<dbReference type="OrthoDB" id="104538at2157"/>
<dbReference type="EMBL" id="CP008874">
    <property type="protein sequence ID" value="AKH98295.1"/>
    <property type="molecule type" value="Genomic_DNA"/>
</dbReference>
<dbReference type="Pfam" id="PF13619">
    <property type="entry name" value="KTSC"/>
    <property type="match status" value="1"/>
</dbReference>
<reference evidence="2 5" key="1">
    <citation type="journal article" date="2015" name="ISME J.">
        <title>Elemental sulfur and acetate can support life of a novel strictly anaerobic haloarchaeon.</title>
        <authorList>
            <person name="Sorokin D.Y."/>
            <person name="Kublanov I.V."/>
            <person name="Gavrilov S.N."/>
            <person name="Rojo D."/>
            <person name="Roman P."/>
            <person name="Golyshin P.N."/>
            <person name="Slepak V.Z."/>
            <person name="Smedile F."/>
            <person name="Ferrer M."/>
            <person name="Messina E."/>
            <person name="La Cono V."/>
            <person name="Yakimov M.M."/>
        </authorList>
    </citation>
    <scope>NUCLEOTIDE SEQUENCE [LARGE SCALE GENOMIC DNA]</scope>
    <source>
        <strain evidence="2 5">HSR2</strain>
    </source>
</reference>
<gene>
    <name evidence="3" type="ORF">HLASA_1810</name>
    <name evidence="2" type="ORF">HLASF_1824</name>
</gene>
<reference evidence="3 4" key="3">
    <citation type="journal article" date="2016" name="Stand. Genomic Sci.">
        <title>Complete genome sequence of 'Halanaeroarchaeum sulfurireducens' M27-SA2, a sulfur-reducing and acetate-oxidizing haloarchaeon from the deep-sea hypersaline anoxic lake Medee.</title>
        <authorList>
            <person name="Messina E."/>
            <person name="Sorokin D.Y."/>
            <person name="Kublanov I.V."/>
            <person name="Toshchakov S."/>
            <person name="Lopatina A."/>
            <person name="Arcadi E."/>
            <person name="Smedile F."/>
            <person name="La Spada G."/>
            <person name="La Cono V."/>
            <person name="Yakimov M.M."/>
        </authorList>
    </citation>
    <scope>NUCLEOTIDE SEQUENCE [LARGE SCALE GENOMIC DNA]</scope>
    <source>
        <strain evidence="3 4">M27-SA2</strain>
    </source>
</reference>
<dbReference type="KEGG" id="hsu:HLASF_1824"/>
<dbReference type="InterPro" id="IPR025309">
    <property type="entry name" value="KTSC_dom"/>
</dbReference>
<evidence type="ECO:0000259" key="1">
    <source>
        <dbReference type="Pfam" id="PF13619"/>
    </source>
</evidence>
<evidence type="ECO:0000313" key="3">
    <source>
        <dbReference type="EMBL" id="ALG82689.1"/>
    </source>
</evidence>
<evidence type="ECO:0000313" key="5">
    <source>
        <dbReference type="Proteomes" id="UP000069906"/>
    </source>
</evidence>
<reference evidence="4" key="2">
    <citation type="submission" date="2015-05" db="EMBL/GenBank/DDBJ databases">
        <title>Complete genome sequence of Halanaeroarchaeum sulfurireducens type strain M27-SA2, a sulfate-reducer haloarchaeon from marine anoxic lake Medee.</title>
        <authorList>
            <person name="Messina E."/>
            <person name="Kublanov I.V."/>
            <person name="Toshchakov S."/>
            <person name="Arcadi E."/>
            <person name="La Spada G."/>
            <person name="La Cono V."/>
            <person name="Yakimov M.M."/>
        </authorList>
    </citation>
    <scope>NUCLEOTIDE SEQUENCE [LARGE SCALE GENOMIC DNA]</scope>
    <source>
        <strain evidence="4">M27-SA2</strain>
    </source>
</reference>
<dbReference type="AlphaFoldDB" id="A0A0F7PDM4"/>
<keyword evidence="5" id="KW-1185">Reference proteome</keyword>
<feature type="domain" description="KTSC" evidence="1">
    <location>
        <begin position="7"/>
        <end position="64"/>
    </location>
</feature>
<dbReference type="HOGENOM" id="CLU_174765_0_1_2"/>